<feature type="domain" description="AAA+ ATPase" evidence="5">
    <location>
        <begin position="455"/>
        <end position="598"/>
    </location>
</feature>
<dbReference type="PANTHER" id="PTHR23077">
    <property type="entry name" value="AAA-FAMILY ATPASE"/>
    <property type="match status" value="1"/>
</dbReference>
<keyword evidence="1 3" id="KW-0547">Nucleotide-binding</keyword>
<dbReference type="Pfam" id="PF00004">
    <property type="entry name" value="AAA"/>
    <property type="match status" value="2"/>
</dbReference>
<proteinExistence type="inferred from homology"/>
<keyword evidence="7" id="KW-1185">Reference proteome</keyword>
<dbReference type="Pfam" id="PF17862">
    <property type="entry name" value="AAA_lid_3"/>
    <property type="match status" value="2"/>
</dbReference>
<comment type="caution">
    <text evidence="6">The sequence shown here is derived from an EMBL/GenBank/DDBJ whole genome shotgun (WGS) entry which is preliminary data.</text>
</comment>
<evidence type="ECO:0000256" key="1">
    <source>
        <dbReference type="ARBA" id="ARBA00022741"/>
    </source>
</evidence>
<feature type="compositionally biased region" description="Polar residues" evidence="4">
    <location>
        <begin position="95"/>
        <end position="123"/>
    </location>
</feature>
<dbReference type="SMART" id="SM00382">
    <property type="entry name" value="AAA"/>
    <property type="match status" value="2"/>
</dbReference>
<dbReference type="EMBL" id="JANBPT010000052">
    <property type="protein sequence ID" value="KAJ1928991.1"/>
    <property type="molecule type" value="Genomic_DNA"/>
</dbReference>
<evidence type="ECO:0000313" key="6">
    <source>
        <dbReference type="EMBL" id="KAJ1928991.1"/>
    </source>
</evidence>
<accession>A0A9W8AKZ4</accession>
<evidence type="ECO:0000256" key="4">
    <source>
        <dbReference type="SAM" id="MobiDB-lite"/>
    </source>
</evidence>
<dbReference type="Gene3D" id="3.40.50.300">
    <property type="entry name" value="P-loop containing nucleotide triphosphate hydrolases"/>
    <property type="match status" value="2"/>
</dbReference>
<evidence type="ECO:0000313" key="7">
    <source>
        <dbReference type="Proteomes" id="UP001150569"/>
    </source>
</evidence>
<protein>
    <recommendedName>
        <fullName evidence="5">AAA+ ATPase domain-containing protein</fullName>
    </recommendedName>
</protein>
<dbReference type="GO" id="GO:0005524">
    <property type="term" value="F:ATP binding"/>
    <property type="evidence" value="ECO:0007669"/>
    <property type="project" value="UniProtKB-KW"/>
</dbReference>
<dbReference type="PROSITE" id="PS00674">
    <property type="entry name" value="AAA"/>
    <property type="match status" value="2"/>
</dbReference>
<dbReference type="InterPro" id="IPR041569">
    <property type="entry name" value="AAA_lid_3"/>
</dbReference>
<dbReference type="InterPro" id="IPR003960">
    <property type="entry name" value="ATPase_AAA_CS"/>
</dbReference>
<dbReference type="FunFam" id="3.40.50.300:FF:000012">
    <property type="entry name" value="Transitional endoplasmic reticulum ATPase"/>
    <property type="match status" value="1"/>
</dbReference>
<comment type="similarity">
    <text evidence="3">Belongs to the AAA ATPase family.</text>
</comment>
<evidence type="ECO:0000256" key="3">
    <source>
        <dbReference type="RuleBase" id="RU003651"/>
    </source>
</evidence>
<dbReference type="AlphaFoldDB" id="A0A9W8AKZ4"/>
<dbReference type="Gene3D" id="1.10.8.60">
    <property type="match status" value="2"/>
</dbReference>
<dbReference type="InterPro" id="IPR050168">
    <property type="entry name" value="AAA_ATPase_domain"/>
</dbReference>
<feature type="region of interest" description="Disordered" evidence="4">
    <location>
        <begin position="95"/>
        <end position="146"/>
    </location>
</feature>
<name>A0A9W8AKZ4_9FUNG</name>
<dbReference type="SUPFAM" id="SSF52540">
    <property type="entry name" value="P-loop containing nucleoside triphosphate hydrolases"/>
    <property type="match status" value="2"/>
</dbReference>
<dbReference type="InterPro" id="IPR027417">
    <property type="entry name" value="P-loop_NTPase"/>
</dbReference>
<evidence type="ECO:0000256" key="2">
    <source>
        <dbReference type="ARBA" id="ARBA00022840"/>
    </source>
</evidence>
<sequence length="690" mass="74669">MSSTPSLKPMADQSPCALRVTLRVEPFGSDGAQRELWGTPFRSGRLAVQLNIVRQTLRDQALQRIGINTLGLAAGLQVTVVSVYPESERFQVTPATRISLDTNPPGTSVKLPQSPASLSGTNERSLDGDSDTDQEPSAPTPLLPGLESAHRDLRDILLYPLRYAHLFQHLGVECPKGVLLYGPPGVGKTWLVSNVARECRAHLRTINGSEVVGAYIGESEQNLRDAFTAAQRLAEGSRRPCVLFIDEVDALAPQRDGADQHASRVIAQLLTLMDGLAARGRLIVVAATNRPNALDPALRRPGRFDREVAIGVPTVAAREAILRYHTRHLSLGPTLDLGYLATLTNGYVGADLAALCREATQSVIRRQFRRSPVVPGASTSQRTSTEDETVGLSLADFQAALTRVGPSMQRGLALDVAPLTWDDVGGLAEVKQQLRQAVEWPLQYRDTFDRLGLRPPRGILLYGPPGCSKTTLVKVVASCTQASFFSLNGAALFSPFVGDSERTVRDLFRRARAGAPSVIFFDEMDAVVGKRALGGSSSSSGGDVVQERLLTMLLNEMDGMEATQSVLVIGATNRPDMIDAALLRPGRFDRLVYVPPPDYDARCQILSIATATTPLDGDVDLSWLAQSTERFSGADLTNLCREAALLALAEHRSADSVAGRHFQRALAQARPSISLASLTWYDRFRQGLGQ</sequence>
<evidence type="ECO:0000259" key="5">
    <source>
        <dbReference type="SMART" id="SM00382"/>
    </source>
</evidence>
<dbReference type="InterPro" id="IPR003593">
    <property type="entry name" value="AAA+_ATPase"/>
</dbReference>
<dbReference type="OrthoDB" id="5421at2759"/>
<dbReference type="InterPro" id="IPR003959">
    <property type="entry name" value="ATPase_AAA_core"/>
</dbReference>
<dbReference type="Proteomes" id="UP001150569">
    <property type="component" value="Unassembled WGS sequence"/>
</dbReference>
<keyword evidence="2 3" id="KW-0067">ATP-binding</keyword>
<gene>
    <name evidence="6" type="ORF">IWQ60_001583</name>
</gene>
<dbReference type="GO" id="GO:0016887">
    <property type="term" value="F:ATP hydrolysis activity"/>
    <property type="evidence" value="ECO:0007669"/>
    <property type="project" value="InterPro"/>
</dbReference>
<dbReference type="PANTHER" id="PTHR23077:SF117">
    <property type="entry name" value="AAA+ ATPASE DOMAIN-CONTAINING PROTEIN"/>
    <property type="match status" value="1"/>
</dbReference>
<feature type="domain" description="AAA+ ATPase" evidence="5">
    <location>
        <begin position="174"/>
        <end position="314"/>
    </location>
</feature>
<dbReference type="FunFam" id="3.40.50.300:FF:001440">
    <property type="entry name" value="ATPase, AAA family protein"/>
    <property type="match status" value="1"/>
</dbReference>
<organism evidence="6 7">
    <name type="scientific">Tieghemiomyces parasiticus</name>
    <dbReference type="NCBI Taxonomy" id="78921"/>
    <lineage>
        <taxon>Eukaryota</taxon>
        <taxon>Fungi</taxon>
        <taxon>Fungi incertae sedis</taxon>
        <taxon>Zoopagomycota</taxon>
        <taxon>Kickxellomycotina</taxon>
        <taxon>Dimargaritomycetes</taxon>
        <taxon>Dimargaritales</taxon>
        <taxon>Dimargaritaceae</taxon>
        <taxon>Tieghemiomyces</taxon>
    </lineage>
</organism>
<reference evidence="6" key="1">
    <citation type="submission" date="2022-07" db="EMBL/GenBank/DDBJ databases">
        <title>Phylogenomic reconstructions and comparative analyses of Kickxellomycotina fungi.</title>
        <authorList>
            <person name="Reynolds N.K."/>
            <person name="Stajich J.E."/>
            <person name="Barry K."/>
            <person name="Grigoriev I.V."/>
            <person name="Crous P."/>
            <person name="Smith M.E."/>
        </authorList>
    </citation>
    <scope>NUCLEOTIDE SEQUENCE</scope>
    <source>
        <strain evidence="6">RSA 861</strain>
    </source>
</reference>